<keyword evidence="3" id="KW-1185">Reference proteome</keyword>
<organism evidence="2 3">
    <name type="scientific">Posidoniimonas polymericola</name>
    <dbReference type="NCBI Taxonomy" id="2528002"/>
    <lineage>
        <taxon>Bacteria</taxon>
        <taxon>Pseudomonadati</taxon>
        <taxon>Planctomycetota</taxon>
        <taxon>Planctomycetia</taxon>
        <taxon>Pirellulales</taxon>
        <taxon>Lacipirellulaceae</taxon>
        <taxon>Posidoniimonas</taxon>
    </lineage>
</organism>
<keyword evidence="1" id="KW-0732">Signal</keyword>
<protein>
    <submittedName>
        <fullName evidence="2">Uncharacterized protein</fullName>
    </submittedName>
</protein>
<proteinExistence type="predicted"/>
<dbReference type="Proteomes" id="UP000318478">
    <property type="component" value="Unassembled WGS sequence"/>
</dbReference>
<evidence type="ECO:0000256" key="1">
    <source>
        <dbReference type="SAM" id="SignalP"/>
    </source>
</evidence>
<name>A0A5C5YEI1_9BACT</name>
<feature type="chain" id="PRO_5022909597" evidence="1">
    <location>
        <begin position="30"/>
        <end position="329"/>
    </location>
</feature>
<reference evidence="2 3" key="1">
    <citation type="submission" date="2019-02" db="EMBL/GenBank/DDBJ databases">
        <title>Deep-cultivation of Planctomycetes and their phenomic and genomic characterization uncovers novel biology.</title>
        <authorList>
            <person name="Wiegand S."/>
            <person name="Jogler M."/>
            <person name="Boedeker C."/>
            <person name="Pinto D."/>
            <person name="Vollmers J."/>
            <person name="Rivas-Marin E."/>
            <person name="Kohn T."/>
            <person name="Peeters S.H."/>
            <person name="Heuer A."/>
            <person name="Rast P."/>
            <person name="Oberbeckmann S."/>
            <person name="Bunk B."/>
            <person name="Jeske O."/>
            <person name="Meyerdierks A."/>
            <person name="Storesund J.E."/>
            <person name="Kallscheuer N."/>
            <person name="Luecker S."/>
            <person name="Lage O.M."/>
            <person name="Pohl T."/>
            <person name="Merkel B.J."/>
            <person name="Hornburger P."/>
            <person name="Mueller R.-W."/>
            <person name="Bruemmer F."/>
            <person name="Labrenz M."/>
            <person name="Spormann A.M."/>
            <person name="Op Den Camp H."/>
            <person name="Overmann J."/>
            <person name="Amann R."/>
            <person name="Jetten M.S.M."/>
            <person name="Mascher T."/>
            <person name="Medema M.H."/>
            <person name="Devos D.P."/>
            <person name="Kaster A.-K."/>
            <person name="Ovreas L."/>
            <person name="Rohde M."/>
            <person name="Galperin M.Y."/>
            <person name="Jogler C."/>
        </authorList>
    </citation>
    <scope>NUCLEOTIDE SEQUENCE [LARGE SCALE GENOMIC DNA]</scope>
    <source>
        <strain evidence="2 3">Pla123a</strain>
    </source>
</reference>
<dbReference type="OrthoDB" id="280496at2"/>
<gene>
    <name evidence="2" type="ORF">Pla123a_40140</name>
</gene>
<accession>A0A5C5YEI1</accession>
<dbReference type="EMBL" id="SJPO01000011">
    <property type="protein sequence ID" value="TWT72715.1"/>
    <property type="molecule type" value="Genomic_DNA"/>
</dbReference>
<dbReference type="RefSeq" id="WP_146590249.1">
    <property type="nucleotide sequence ID" value="NZ_SJPO01000011.1"/>
</dbReference>
<feature type="signal peptide" evidence="1">
    <location>
        <begin position="1"/>
        <end position="29"/>
    </location>
</feature>
<evidence type="ECO:0000313" key="3">
    <source>
        <dbReference type="Proteomes" id="UP000318478"/>
    </source>
</evidence>
<evidence type="ECO:0000313" key="2">
    <source>
        <dbReference type="EMBL" id="TWT72715.1"/>
    </source>
</evidence>
<dbReference type="AlphaFoldDB" id="A0A5C5YEI1"/>
<comment type="caution">
    <text evidence="2">The sequence shown here is derived from an EMBL/GenBank/DDBJ whole genome shotgun (WGS) entry which is preliminary data.</text>
</comment>
<sequence length="329" mass="35717" precursor="true">MLRLPPPYVRPALRARVLRVLGTTLGALCAVAVALVGPAASQPPIAPPVDESITDSAQPFTAEKAVATVSAPELPPAPDSLQLPVESHPWGRFDVGAWRTLRTVTETFDESGRFLTRSETLHTDKLSEITDESYTLETTSVVEVGGKRLRGATQVTRRSLLTDHTSQSPIAVEHPAVDISLGGKTIPCQQWELTYGEGPQRRIETLFYAPEFPPYLMRREVAAPDGSSASDLTGEVTSVLAVDVPILLEGGMVAGYRQQVRATAGANQIERTELLCGLAPGGLVQASSTERDASGRRVRWVVTELEDFGDAGDAPETERRWRLFRRQGR</sequence>